<feature type="region of interest" description="Disordered" evidence="3">
    <location>
        <begin position="648"/>
        <end position="708"/>
    </location>
</feature>
<keyword evidence="5" id="KW-1185">Reference proteome</keyword>
<accession>A0A9P0CJE1</accession>
<dbReference type="OrthoDB" id="295029at2759"/>
<dbReference type="InterPro" id="IPR007587">
    <property type="entry name" value="SAPS"/>
</dbReference>
<reference evidence="4" key="1">
    <citation type="submission" date="2022-01" db="EMBL/GenBank/DDBJ databases">
        <authorList>
            <person name="King R."/>
        </authorList>
    </citation>
    <scope>NUCLEOTIDE SEQUENCE</scope>
</reference>
<dbReference type="GO" id="GO:0019888">
    <property type="term" value="F:protein phosphatase regulator activity"/>
    <property type="evidence" value="ECO:0007669"/>
    <property type="project" value="TreeGrafter"/>
</dbReference>
<dbReference type="EMBL" id="OV651823">
    <property type="protein sequence ID" value="CAH1101173.1"/>
    <property type="molecule type" value="Genomic_DNA"/>
</dbReference>
<keyword evidence="2" id="KW-0131">Cell cycle</keyword>
<protein>
    <recommendedName>
        <fullName evidence="6">Serine/threonine-protein phosphatase 6 regulatory subunit 3</fullName>
    </recommendedName>
</protein>
<dbReference type="PANTHER" id="PTHR12634:SF8">
    <property type="entry name" value="FIERY MOUNTAIN, ISOFORM D"/>
    <property type="match status" value="1"/>
</dbReference>
<evidence type="ECO:0000256" key="3">
    <source>
        <dbReference type="SAM" id="MobiDB-lite"/>
    </source>
</evidence>
<dbReference type="PANTHER" id="PTHR12634">
    <property type="entry name" value="SIT4 YEAST -ASSOCIATING PROTEIN-RELATED"/>
    <property type="match status" value="1"/>
</dbReference>
<proteinExistence type="inferred from homology"/>
<feature type="compositionally biased region" description="Polar residues" evidence="3">
    <location>
        <begin position="810"/>
        <end position="836"/>
    </location>
</feature>
<feature type="compositionally biased region" description="Basic and acidic residues" evidence="3">
    <location>
        <begin position="735"/>
        <end position="749"/>
    </location>
</feature>
<evidence type="ECO:0008006" key="6">
    <source>
        <dbReference type="Google" id="ProtNLM"/>
    </source>
</evidence>
<evidence type="ECO:0000313" key="5">
    <source>
        <dbReference type="Proteomes" id="UP001153636"/>
    </source>
</evidence>
<evidence type="ECO:0000256" key="2">
    <source>
        <dbReference type="ARBA" id="ARBA00023306"/>
    </source>
</evidence>
<feature type="region of interest" description="Disordered" evidence="3">
    <location>
        <begin position="732"/>
        <end position="763"/>
    </location>
</feature>
<dbReference type="GO" id="GO:0019903">
    <property type="term" value="F:protein phosphatase binding"/>
    <property type="evidence" value="ECO:0007669"/>
    <property type="project" value="InterPro"/>
</dbReference>
<gene>
    <name evidence="4" type="ORF">PSYICH_LOCUS2349</name>
</gene>
<feature type="compositionally biased region" description="Acidic residues" evidence="3">
    <location>
        <begin position="655"/>
        <end position="668"/>
    </location>
</feature>
<dbReference type="GO" id="GO:0005634">
    <property type="term" value="C:nucleus"/>
    <property type="evidence" value="ECO:0007669"/>
    <property type="project" value="TreeGrafter"/>
</dbReference>
<dbReference type="GO" id="GO:0005829">
    <property type="term" value="C:cytosol"/>
    <property type="evidence" value="ECO:0007669"/>
    <property type="project" value="TreeGrafter"/>
</dbReference>
<evidence type="ECO:0000256" key="1">
    <source>
        <dbReference type="ARBA" id="ARBA00006180"/>
    </source>
</evidence>
<dbReference type="AlphaFoldDB" id="A0A9P0CJE1"/>
<feature type="region of interest" description="Disordered" evidence="3">
    <location>
        <begin position="807"/>
        <end position="842"/>
    </location>
</feature>
<sequence length="842" mass="94295">MFWKYNTTSSSQIEALLSKEDVTLQEVMDSDDIINECRVQNKLLIDFLQRTEVMEELVTLITKEPSIEIEERSRFKYPNVACELLTCDVPALNERLASDKVLLDKLYTFLECDTPLNPLLASYFSKVMGALIAKKTEQNWLSYQFTCLQVLDFLKAKDTFISLLLKHIGTSAIMDLMLKLMTQVEGVEMNQNILNWLDSQRVVQSLVSLLSPKVDRERHYNVAQLLCDFIRIARDNQKNSVERVDPDPLLNTLESSETVSLLLDYILVGDEKSETAIVAGIQVLLALLDISQNGVTKFSSTQNLYGSNVNDESSDSEQKQKSVLSTTQVIKDRIKDFHNLLIDPPKQDAVLTTVGILNPPLGNTRLQVTKLFAALIAFNNEELLSKFEAANTFTVLLDLFFTYQWNNFLHTQVENCLIAALRGYTASEDCNDKSNALSKHLLLQCKVIERILSAWKENDEQQSQEKGVRKGYMGHLISIMNKIVDLCDTSFGQFLKDNLPDVAKSLDEFKETTLNETNKLQETLLGGVHPNSSVDDNDDYGDIPFPQSGALQQQMFFQYQMQNLTSQFIDGYSGFNDDAFNDGDDTLQTIDHRTDMNFDPSEGDLVQQQEIFKQVCAQSINTLDDADDQIFDEREHTFQTVIEKNDRNEAVYSSDSDEDLPAGDDNMDVDPWTSPKPSTTNEAPPSFPAGDPWSSKFSHPPPTEDNNTCSGWADFSSVSFEANFTNFNEASSHQRFADDDVNKDGDSKMGHFRSVGGENGEKEKKTINCIEGVTQSEGVVDVKSAAGATGDAGLMIASELKDEKKMENLEGSTVIEQSKSIDASNTVQPPVASTTNSEKEKV</sequence>
<dbReference type="Proteomes" id="UP001153636">
    <property type="component" value="Chromosome 11"/>
</dbReference>
<comment type="similarity">
    <text evidence="1">Belongs to the SAPS family.</text>
</comment>
<name>A0A9P0CJE1_9CUCU</name>
<dbReference type="Pfam" id="PF04499">
    <property type="entry name" value="SAPS"/>
    <property type="match status" value="1"/>
</dbReference>
<evidence type="ECO:0000313" key="4">
    <source>
        <dbReference type="EMBL" id="CAH1101173.1"/>
    </source>
</evidence>
<organism evidence="4 5">
    <name type="scientific">Psylliodes chrysocephalus</name>
    <dbReference type="NCBI Taxonomy" id="3402493"/>
    <lineage>
        <taxon>Eukaryota</taxon>
        <taxon>Metazoa</taxon>
        <taxon>Ecdysozoa</taxon>
        <taxon>Arthropoda</taxon>
        <taxon>Hexapoda</taxon>
        <taxon>Insecta</taxon>
        <taxon>Pterygota</taxon>
        <taxon>Neoptera</taxon>
        <taxon>Endopterygota</taxon>
        <taxon>Coleoptera</taxon>
        <taxon>Polyphaga</taxon>
        <taxon>Cucujiformia</taxon>
        <taxon>Chrysomeloidea</taxon>
        <taxon>Chrysomelidae</taxon>
        <taxon>Galerucinae</taxon>
        <taxon>Alticini</taxon>
        <taxon>Psylliodes</taxon>
    </lineage>
</organism>